<dbReference type="RefSeq" id="WP_397025025.1">
    <property type="nucleotide sequence ID" value="NZ_JBITMB010000009.1"/>
</dbReference>
<protein>
    <submittedName>
        <fullName evidence="3">Uncharacterized protein</fullName>
    </submittedName>
</protein>
<dbReference type="Proteomes" id="UP001612928">
    <property type="component" value="Unassembled WGS sequence"/>
</dbReference>
<comment type="caution">
    <text evidence="3">The sequence shown here is derived from an EMBL/GenBank/DDBJ whole genome shotgun (WGS) entry which is preliminary data.</text>
</comment>
<organism evidence="3 4">
    <name type="scientific">Nonomuraea indica</name>
    <dbReference type="NCBI Taxonomy" id="1581193"/>
    <lineage>
        <taxon>Bacteria</taxon>
        <taxon>Bacillati</taxon>
        <taxon>Actinomycetota</taxon>
        <taxon>Actinomycetes</taxon>
        <taxon>Streptosporangiales</taxon>
        <taxon>Streptosporangiaceae</taxon>
        <taxon>Nonomuraea</taxon>
    </lineage>
</organism>
<keyword evidence="2" id="KW-0472">Membrane</keyword>
<name>A0ABW8AFI3_9ACTN</name>
<evidence type="ECO:0000313" key="4">
    <source>
        <dbReference type="Proteomes" id="UP001612928"/>
    </source>
</evidence>
<gene>
    <name evidence="3" type="ORF">ACIBP5_32640</name>
</gene>
<feature type="transmembrane region" description="Helical" evidence="2">
    <location>
        <begin position="68"/>
        <end position="86"/>
    </location>
</feature>
<evidence type="ECO:0000256" key="1">
    <source>
        <dbReference type="SAM" id="MobiDB-lite"/>
    </source>
</evidence>
<accession>A0ABW8AFI3</accession>
<reference evidence="3 4" key="1">
    <citation type="submission" date="2024-10" db="EMBL/GenBank/DDBJ databases">
        <title>The Natural Products Discovery Center: Release of the First 8490 Sequenced Strains for Exploring Actinobacteria Biosynthetic Diversity.</title>
        <authorList>
            <person name="Kalkreuter E."/>
            <person name="Kautsar S.A."/>
            <person name="Yang D."/>
            <person name="Bader C.D."/>
            <person name="Teijaro C.N."/>
            <person name="Fluegel L."/>
            <person name="Davis C.M."/>
            <person name="Simpson J.R."/>
            <person name="Lauterbach L."/>
            <person name="Steele A.D."/>
            <person name="Gui C."/>
            <person name="Meng S."/>
            <person name="Li G."/>
            <person name="Viehrig K."/>
            <person name="Ye F."/>
            <person name="Su P."/>
            <person name="Kiefer A.F."/>
            <person name="Nichols A."/>
            <person name="Cepeda A.J."/>
            <person name="Yan W."/>
            <person name="Fan B."/>
            <person name="Jiang Y."/>
            <person name="Adhikari A."/>
            <person name="Zheng C.-J."/>
            <person name="Schuster L."/>
            <person name="Cowan T.M."/>
            <person name="Smanski M.J."/>
            <person name="Chevrette M.G."/>
            <person name="De Carvalho L.P.S."/>
            <person name="Shen B."/>
        </authorList>
    </citation>
    <scope>NUCLEOTIDE SEQUENCE [LARGE SCALE GENOMIC DNA]</scope>
    <source>
        <strain evidence="3 4">NPDC049503</strain>
    </source>
</reference>
<keyword evidence="2" id="KW-1133">Transmembrane helix</keyword>
<keyword evidence="2" id="KW-0812">Transmembrane</keyword>
<dbReference type="EMBL" id="JBITMB010000009">
    <property type="protein sequence ID" value="MFI7444746.1"/>
    <property type="molecule type" value="Genomic_DNA"/>
</dbReference>
<evidence type="ECO:0000313" key="3">
    <source>
        <dbReference type="EMBL" id="MFI7444746.1"/>
    </source>
</evidence>
<keyword evidence="4" id="KW-1185">Reference proteome</keyword>
<evidence type="ECO:0000256" key="2">
    <source>
        <dbReference type="SAM" id="Phobius"/>
    </source>
</evidence>
<feature type="region of interest" description="Disordered" evidence="1">
    <location>
        <begin position="34"/>
        <end position="58"/>
    </location>
</feature>
<sequence>MTKAGAWMLAIGAVVMLVWLVVAKDAEQPRCGFERMSPGDYCSSRKSGPRSYEESKSSSAAAASGTRLVGGTLIGGGVLLLAGGLVRRSLDAPMRRLGEWRRIRGAARTPQARLVRKIRGTHVPVVPQGYSARQVDALINRIIAGLEGRGPMVRAGASSNGIKIFPSFSITSPGLDTSAVDKFFVELDDAMDRL</sequence>
<proteinExistence type="predicted"/>